<sequence length="284" mass="32403">MMLFSRNVRENPQLKESFFELAKEVFGIRFDLWEKTGGWTSAYIPYCFHEDGQVVANASVNLMKLTVEGKIYDAVQIGTVMTRKEHRGQGLSEKLLRKILGDYEGKTDLIYLLADEDAMPLYQRVGFERINTVRCFLPIETCVNEGNPLPVKKNIEDLMALKKSSFAMTDRLWSKEDRHILPFYYVHGFQDMILEPLLDVTILVEMEGDTFHLYDVLSPVKVSLSEVINSIVPQSALRVELHFTPQEMLPGLYTEPDPDSGFMVHKSSSAVIPNNLTYPTIITA</sequence>
<dbReference type="CDD" id="cd04301">
    <property type="entry name" value="NAT_SF"/>
    <property type="match status" value="1"/>
</dbReference>
<gene>
    <name evidence="2" type="ORF">SAMN04488695_101158</name>
</gene>
<feature type="domain" description="N-acetyltransferase" evidence="1">
    <location>
        <begin position="12"/>
        <end position="156"/>
    </location>
</feature>
<keyword evidence="2" id="KW-0808">Transferase</keyword>
<protein>
    <submittedName>
        <fullName evidence="2">Acetyltransferase (GNAT) domain-containing protein</fullName>
    </submittedName>
</protein>
<dbReference type="InterPro" id="IPR000182">
    <property type="entry name" value="GNAT_dom"/>
</dbReference>
<dbReference type="GO" id="GO:0016747">
    <property type="term" value="F:acyltransferase activity, transferring groups other than amino-acyl groups"/>
    <property type="evidence" value="ECO:0007669"/>
    <property type="project" value="InterPro"/>
</dbReference>
<keyword evidence="3" id="KW-1185">Reference proteome</keyword>
<dbReference type="AlphaFoldDB" id="A0A1I4XSP5"/>
<name>A0A1I4XSP5_9CLOT</name>
<dbReference type="Gene3D" id="3.40.630.30">
    <property type="match status" value="1"/>
</dbReference>
<dbReference type="OrthoDB" id="9804948at2"/>
<evidence type="ECO:0000259" key="1">
    <source>
        <dbReference type="PROSITE" id="PS51186"/>
    </source>
</evidence>
<dbReference type="STRING" id="398199.SAMN05421804_104264"/>
<dbReference type="Proteomes" id="UP000181899">
    <property type="component" value="Unassembled WGS sequence"/>
</dbReference>
<dbReference type="RefSeq" id="WP_074909054.1">
    <property type="nucleotide sequence ID" value="NZ_FOVK01000001.1"/>
</dbReference>
<dbReference type="Pfam" id="PF13527">
    <property type="entry name" value="Acetyltransf_9"/>
    <property type="match status" value="1"/>
</dbReference>
<accession>A0A1I4XSP5</accession>
<proteinExistence type="predicted"/>
<evidence type="ECO:0000313" key="3">
    <source>
        <dbReference type="Proteomes" id="UP000181899"/>
    </source>
</evidence>
<organism evidence="2 3">
    <name type="scientific">Proteiniclasticum ruminis</name>
    <dbReference type="NCBI Taxonomy" id="398199"/>
    <lineage>
        <taxon>Bacteria</taxon>
        <taxon>Bacillati</taxon>
        <taxon>Bacillota</taxon>
        <taxon>Clostridia</taxon>
        <taxon>Eubacteriales</taxon>
        <taxon>Clostridiaceae</taxon>
        <taxon>Proteiniclasticum</taxon>
    </lineage>
</organism>
<reference evidence="2 3" key="1">
    <citation type="submission" date="2016-10" db="EMBL/GenBank/DDBJ databases">
        <authorList>
            <person name="de Groot N.N."/>
        </authorList>
    </citation>
    <scope>NUCLEOTIDE SEQUENCE [LARGE SCALE GENOMIC DNA]</scope>
    <source>
        <strain evidence="2 3">ML2</strain>
    </source>
</reference>
<dbReference type="InterPro" id="IPR016181">
    <property type="entry name" value="Acyl_CoA_acyltransferase"/>
</dbReference>
<dbReference type="EMBL" id="FOVK01000001">
    <property type="protein sequence ID" value="SFN28888.1"/>
    <property type="molecule type" value="Genomic_DNA"/>
</dbReference>
<evidence type="ECO:0000313" key="2">
    <source>
        <dbReference type="EMBL" id="SFN28888.1"/>
    </source>
</evidence>
<dbReference type="PROSITE" id="PS51186">
    <property type="entry name" value="GNAT"/>
    <property type="match status" value="1"/>
</dbReference>
<dbReference type="SUPFAM" id="SSF55729">
    <property type="entry name" value="Acyl-CoA N-acyltransferases (Nat)"/>
    <property type="match status" value="1"/>
</dbReference>